<keyword evidence="3" id="KW-1185">Reference proteome</keyword>
<feature type="compositionally biased region" description="Basic and acidic residues" evidence="1">
    <location>
        <begin position="53"/>
        <end position="67"/>
    </location>
</feature>
<accession>A0AAV7QXG9</accession>
<dbReference type="AlphaFoldDB" id="A0AAV7QXG9"/>
<name>A0AAV7QXG9_PLEWA</name>
<reference evidence="2" key="1">
    <citation type="journal article" date="2022" name="bioRxiv">
        <title>Sequencing and chromosome-scale assembly of the giantPleurodeles waltlgenome.</title>
        <authorList>
            <person name="Brown T."/>
            <person name="Elewa A."/>
            <person name="Iarovenko S."/>
            <person name="Subramanian E."/>
            <person name="Araus A.J."/>
            <person name="Petzold A."/>
            <person name="Susuki M."/>
            <person name="Suzuki K.-i.T."/>
            <person name="Hayashi T."/>
            <person name="Toyoda A."/>
            <person name="Oliveira C."/>
            <person name="Osipova E."/>
            <person name="Leigh N.D."/>
            <person name="Simon A."/>
            <person name="Yun M.H."/>
        </authorList>
    </citation>
    <scope>NUCLEOTIDE SEQUENCE</scope>
    <source>
        <strain evidence="2">20211129_DDA</strain>
        <tissue evidence="2">Liver</tissue>
    </source>
</reference>
<feature type="compositionally biased region" description="Basic and acidic residues" evidence="1">
    <location>
        <begin position="91"/>
        <end position="110"/>
    </location>
</feature>
<comment type="caution">
    <text evidence="2">The sequence shown here is derived from an EMBL/GenBank/DDBJ whole genome shotgun (WGS) entry which is preliminary data.</text>
</comment>
<evidence type="ECO:0000313" key="3">
    <source>
        <dbReference type="Proteomes" id="UP001066276"/>
    </source>
</evidence>
<gene>
    <name evidence="2" type="ORF">NDU88_011512</name>
</gene>
<dbReference type="Proteomes" id="UP001066276">
    <property type="component" value="Chromosome 6"/>
</dbReference>
<organism evidence="2 3">
    <name type="scientific">Pleurodeles waltl</name>
    <name type="common">Iberian ribbed newt</name>
    <dbReference type="NCBI Taxonomy" id="8319"/>
    <lineage>
        <taxon>Eukaryota</taxon>
        <taxon>Metazoa</taxon>
        <taxon>Chordata</taxon>
        <taxon>Craniata</taxon>
        <taxon>Vertebrata</taxon>
        <taxon>Euteleostomi</taxon>
        <taxon>Amphibia</taxon>
        <taxon>Batrachia</taxon>
        <taxon>Caudata</taxon>
        <taxon>Salamandroidea</taxon>
        <taxon>Salamandridae</taxon>
        <taxon>Pleurodelinae</taxon>
        <taxon>Pleurodeles</taxon>
    </lineage>
</organism>
<sequence>MGTPSDATGSEFRTEEPKEKTDFAGRGREMNPEESEVERPLDAEEEEFSEPIRTPEKNEAVSLEARETTTQGARHGPGGSWLLKDQTSAESRGRTKDKTIDSDQKNPQDV</sequence>
<protein>
    <submittedName>
        <fullName evidence="2">Uncharacterized protein</fullName>
    </submittedName>
</protein>
<dbReference type="EMBL" id="JANPWB010000010">
    <property type="protein sequence ID" value="KAJ1145221.1"/>
    <property type="molecule type" value="Genomic_DNA"/>
</dbReference>
<feature type="region of interest" description="Disordered" evidence="1">
    <location>
        <begin position="1"/>
        <end position="110"/>
    </location>
</feature>
<feature type="compositionally biased region" description="Basic and acidic residues" evidence="1">
    <location>
        <begin position="12"/>
        <end position="42"/>
    </location>
</feature>
<evidence type="ECO:0000256" key="1">
    <source>
        <dbReference type="SAM" id="MobiDB-lite"/>
    </source>
</evidence>
<proteinExistence type="predicted"/>
<evidence type="ECO:0000313" key="2">
    <source>
        <dbReference type="EMBL" id="KAJ1145221.1"/>
    </source>
</evidence>